<comment type="caution">
    <text evidence="1">The sequence shown here is derived from an EMBL/GenBank/DDBJ whole genome shotgun (WGS) entry which is preliminary data.</text>
</comment>
<dbReference type="AlphaFoldDB" id="X1PWB2"/>
<organism evidence="1">
    <name type="scientific">marine sediment metagenome</name>
    <dbReference type="NCBI Taxonomy" id="412755"/>
    <lineage>
        <taxon>unclassified sequences</taxon>
        <taxon>metagenomes</taxon>
        <taxon>ecological metagenomes</taxon>
    </lineage>
</organism>
<dbReference type="EMBL" id="BARV01025939">
    <property type="protein sequence ID" value="GAI35249.1"/>
    <property type="molecule type" value="Genomic_DNA"/>
</dbReference>
<accession>X1PWB2</accession>
<sequence length="171" mass="18742">MATIYMARDGYYISYAIGTDLTEWDNAQAALIAAETNAIDWFVGASITHTKPKTINVNPMTSGHIQKRLTSGRKLGKINSTHFLQTAIFTYAVMGASTAVAATVERDITKDTDELPIWLAFHLEKEGTTVNRRKDVMGIVPNNLIISCSEQQTIARQTYTGDFSFTGAGSD</sequence>
<reference evidence="1" key="1">
    <citation type="journal article" date="2014" name="Front. Microbiol.">
        <title>High frequency of phylogenetically diverse reductive dehalogenase-homologous genes in deep subseafloor sedimentary metagenomes.</title>
        <authorList>
            <person name="Kawai M."/>
            <person name="Futagami T."/>
            <person name="Toyoda A."/>
            <person name="Takaki Y."/>
            <person name="Nishi S."/>
            <person name="Hori S."/>
            <person name="Arai W."/>
            <person name="Tsubouchi T."/>
            <person name="Morono Y."/>
            <person name="Uchiyama I."/>
            <person name="Ito T."/>
            <person name="Fujiyama A."/>
            <person name="Inagaki F."/>
            <person name="Takami H."/>
        </authorList>
    </citation>
    <scope>NUCLEOTIDE SEQUENCE</scope>
    <source>
        <strain evidence="1">Expedition CK06-06</strain>
    </source>
</reference>
<gene>
    <name evidence="1" type="ORF">S06H3_42005</name>
</gene>
<protein>
    <submittedName>
        <fullName evidence="1">Uncharacterized protein</fullName>
    </submittedName>
</protein>
<feature type="non-terminal residue" evidence="1">
    <location>
        <position position="171"/>
    </location>
</feature>
<proteinExistence type="predicted"/>
<name>X1PWB2_9ZZZZ</name>
<evidence type="ECO:0000313" key="1">
    <source>
        <dbReference type="EMBL" id="GAI35249.1"/>
    </source>
</evidence>